<accession>A0A1V9ZUZ1</accession>
<dbReference type="Proteomes" id="UP000243217">
    <property type="component" value="Unassembled WGS sequence"/>
</dbReference>
<evidence type="ECO:0000313" key="1">
    <source>
        <dbReference type="EMBL" id="OQS01842.1"/>
    </source>
</evidence>
<protein>
    <submittedName>
        <fullName evidence="1">Uncharacterized protein</fullName>
    </submittedName>
</protein>
<proteinExistence type="predicted"/>
<keyword evidence="2" id="KW-1185">Reference proteome</keyword>
<reference evidence="1 2" key="1">
    <citation type="journal article" date="2014" name="Genome Biol. Evol.">
        <title>The secreted proteins of Achlya hypogyna and Thraustotheca clavata identify the ancestral oomycete secretome and reveal gene acquisitions by horizontal gene transfer.</title>
        <authorList>
            <person name="Misner I."/>
            <person name="Blouin N."/>
            <person name="Leonard G."/>
            <person name="Richards T.A."/>
            <person name="Lane C.E."/>
        </authorList>
    </citation>
    <scope>NUCLEOTIDE SEQUENCE [LARGE SCALE GENOMIC DNA]</scope>
    <source>
        <strain evidence="1 2">ATCC 34112</strain>
    </source>
</reference>
<gene>
    <name evidence="1" type="ORF">THRCLA_21592</name>
</gene>
<dbReference type="EMBL" id="JNBS01001397">
    <property type="protein sequence ID" value="OQS01842.1"/>
    <property type="molecule type" value="Genomic_DNA"/>
</dbReference>
<sequence>MSNVELVQWTKETFGIGVHTRTISRILQNTKVLNDFNIDIDVTLNQFSYQKPKLPELDRLLYEWLLLWEKVTCLDSPMGGFLILNDDMELKVENCMVNGNLLTLNMPKYLKTLTSLYEKGDIYNFDDETVDWCINQCFWFYKAAYYFDWTIQVVKMLWSKGECYN</sequence>
<evidence type="ECO:0000313" key="2">
    <source>
        <dbReference type="Proteomes" id="UP000243217"/>
    </source>
</evidence>
<name>A0A1V9ZUZ1_9STRA</name>
<organism evidence="1 2">
    <name type="scientific">Thraustotheca clavata</name>
    <dbReference type="NCBI Taxonomy" id="74557"/>
    <lineage>
        <taxon>Eukaryota</taxon>
        <taxon>Sar</taxon>
        <taxon>Stramenopiles</taxon>
        <taxon>Oomycota</taxon>
        <taxon>Saprolegniomycetes</taxon>
        <taxon>Saprolegniales</taxon>
        <taxon>Achlyaceae</taxon>
        <taxon>Thraustotheca</taxon>
    </lineage>
</organism>
<comment type="caution">
    <text evidence="1">The sequence shown here is derived from an EMBL/GenBank/DDBJ whole genome shotgun (WGS) entry which is preliminary data.</text>
</comment>
<dbReference type="AlphaFoldDB" id="A0A1V9ZUZ1"/>